<evidence type="ECO:0000313" key="8">
    <source>
        <dbReference type="Proteomes" id="UP000321062"/>
    </source>
</evidence>
<dbReference type="AlphaFoldDB" id="A0A5B9DPB9"/>
<proteinExistence type="inferred from homology"/>
<dbReference type="PANTHER" id="PTHR22911">
    <property type="entry name" value="ACYL-MALONYL CONDENSING ENZYME-RELATED"/>
    <property type="match status" value="1"/>
</dbReference>
<dbReference type="PANTHER" id="PTHR22911:SF6">
    <property type="entry name" value="SOLUTE CARRIER FAMILY 35 MEMBER G1"/>
    <property type="match status" value="1"/>
</dbReference>
<gene>
    <name evidence="7" type="ORF">FNA67_14035</name>
</gene>
<organism evidence="7 8">
    <name type="scientific">Paradevosia tibetensis</name>
    <dbReference type="NCBI Taxonomy" id="1447062"/>
    <lineage>
        <taxon>Bacteria</taxon>
        <taxon>Pseudomonadati</taxon>
        <taxon>Pseudomonadota</taxon>
        <taxon>Alphaproteobacteria</taxon>
        <taxon>Hyphomicrobiales</taxon>
        <taxon>Devosiaceae</taxon>
        <taxon>Paradevosia</taxon>
    </lineage>
</organism>
<feature type="domain" description="EamA" evidence="6">
    <location>
        <begin position="3"/>
        <end position="136"/>
    </location>
</feature>
<evidence type="ECO:0000313" key="7">
    <source>
        <dbReference type="EMBL" id="QEE21230.1"/>
    </source>
</evidence>
<dbReference type="Gene3D" id="1.10.3730.20">
    <property type="match status" value="1"/>
</dbReference>
<evidence type="ECO:0000256" key="2">
    <source>
        <dbReference type="ARBA" id="ARBA00009853"/>
    </source>
</evidence>
<reference evidence="7 8" key="1">
    <citation type="journal article" date="2015" name="Int. J. Syst. Evol. Microbiol.">
        <title>Youhaiella tibetensis gen. nov., sp. nov., isolated from subsurface sediment.</title>
        <authorList>
            <person name="Wang Y.X."/>
            <person name="Huang F.Q."/>
            <person name="Nogi Y."/>
            <person name="Pang S.J."/>
            <person name="Wang P.K."/>
            <person name="Lv J."/>
        </authorList>
    </citation>
    <scope>NUCLEOTIDE SEQUENCE [LARGE SCALE GENOMIC DNA]</scope>
    <source>
        <strain evidence="8">fig4</strain>
    </source>
</reference>
<comment type="similarity">
    <text evidence="2">Belongs to the drug/metabolite transporter (DMT) superfamily. 10 TMS drug/metabolite exporter (DME) (TC 2.A.7.3) family.</text>
</comment>
<dbReference type="Proteomes" id="UP000321062">
    <property type="component" value="Chromosome"/>
</dbReference>
<keyword evidence="8" id="KW-1185">Reference proteome</keyword>
<keyword evidence="5" id="KW-0472">Membrane</keyword>
<dbReference type="OrthoDB" id="7818056at2"/>
<evidence type="ECO:0000256" key="1">
    <source>
        <dbReference type="ARBA" id="ARBA00004141"/>
    </source>
</evidence>
<dbReference type="Pfam" id="PF00892">
    <property type="entry name" value="EamA"/>
    <property type="match status" value="2"/>
</dbReference>
<evidence type="ECO:0000256" key="4">
    <source>
        <dbReference type="ARBA" id="ARBA00022989"/>
    </source>
</evidence>
<dbReference type="GO" id="GO:0016020">
    <property type="term" value="C:membrane"/>
    <property type="evidence" value="ECO:0007669"/>
    <property type="project" value="UniProtKB-SubCell"/>
</dbReference>
<dbReference type="KEGG" id="yti:FNA67_14035"/>
<evidence type="ECO:0000256" key="5">
    <source>
        <dbReference type="ARBA" id="ARBA00023136"/>
    </source>
</evidence>
<dbReference type="RefSeq" id="WP_147656423.1">
    <property type="nucleotide sequence ID" value="NZ_BMFM01000001.1"/>
</dbReference>
<feature type="domain" description="EamA" evidence="6">
    <location>
        <begin position="146"/>
        <end position="274"/>
    </location>
</feature>
<dbReference type="EMBL" id="CP041690">
    <property type="protein sequence ID" value="QEE21230.1"/>
    <property type="molecule type" value="Genomic_DNA"/>
</dbReference>
<dbReference type="InterPro" id="IPR037185">
    <property type="entry name" value="EmrE-like"/>
</dbReference>
<sequence length="310" mass="33341">MPIGVLFAFVAYAVYSCADALIKALGGSVGIFEIGFFTYIFSLIPALLTKPPQESWRGIFAMKNPGLVHLRAFFGLASAVLVTYSFITIPLAEAYAIVFLIPVCITILSVFVLKEHVSLQRWVLVLLSFAGVMVVVRPGFRELELGHLTAFLCVGFSAGTTTILRLIASQEQRTTLIAIPALWAIVFNGLAMIPSFHMPNLMEMALLIIAGAVIGTGHLMLVLATKHAPASAVAPIQYSQIVWGIFFGALFFSEFPDGVAIVGIVVVVVAGLLNVFADGASARIAGRFAEFRARRDGARKNIVEVQGPEP</sequence>
<dbReference type="InterPro" id="IPR000620">
    <property type="entry name" value="EamA_dom"/>
</dbReference>
<evidence type="ECO:0000256" key="3">
    <source>
        <dbReference type="ARBA" id="ARBA00022692"/>
    </source>
</evidence>
<keyword evidence="3" id="KW-0812">Transmembrane</keyword>
<keyword evidence="4" id="KW-1133">Transmembrane helix</keyword>
<dbReference type="SUPFAM" id="SSF103481">
    <property type="entry name" value="Multidrug resistance efflux transporter EmrE"/>
    <property type="match status" value="2"/>
</dbReference>
<evidence type="ECO:0000259" key="6">
    <source>
        <dbReference type="Pfam" id="PF00892"/>
    </source>
</evidence>
<name>A0A5B9DPB9_9HYPH</name>
<accession>A0A5B9DPB9</accession>
<protein>
    <submittedName>
        <fullName evidence="7">DMT family transporter</fullName>
    </submittedName>
</protein>
<comment type="subcellular location">
    <subcellularLocation>
        <location evidence="1">Membrane</location>
        <topology evidence="1">Multi-pass membrane protein</topology>
    </subcellularLocation>
</comment>